<dbReference type="PANTHER" id="PTHR36451">
    <property type="entry name" value="PAPS-DEPENDENT SULFOTRANSFERASE STF3"/>
    <property type="match status" value="1"/>
</dbReference>
<keyword evidence="1" id="KW-0808">Transferase</keyword>
<dbReference type="EMBL" id="STGY01000071">
    <property type="protein sequence ID" value="THV37022.1"/>
    <property type="molecule type" value="Genomic_DNA"/>
</dbReference>
<comment type="caution">
    <text evidence="1">The sequence shown here is derived from an EMBL/GenBank/DDBJ whole genome shotgun (WGS) entry which is preliminary data.</text>
</comment>
<keyword evidence="2" id="KW-1185">Reference proteome</keyword>
<name>A0A4S8Q3A2_9ACTN</name>
<dbReference type="InterPro" id="IPR052736">
    <property type="entry name" value="Stf3_sulfotransferase"/>
</dbReference>
<dbReference type="Pfam" id="PF13469">
    <property type="entry name" value="Sulfotransfer_3"/>
    <property type="match status" value="1"/>
</dbReference>
<reference evidence="2" key="1">
    <citation type="submission" date="2019-04" db="EMBL/GenBank/DDBJ databases">
        <title>Nocardioides xinjiangensis sp. nov.</title>
        <authorList>
            <person name="Liu S."/>
        </authorList>
    </citation>
    <scope>NUCLEOTIDE SEQUENCE [LARGE SCALE GENOMIC DNA]</scope>
    <source>
        <strain evidence="2">18</strain>
    </source>
</reference>
<dbReference type="GO" id="GO:0016740">
    <property type="term" value="F:transferase activity"/>
    <property type="evidence" value="ECO:0007669"/>
    <property type="project" value="UniProtKB-KW"/>
</dbReference>
<dbReference type="SUPFAM" id="SSF52540">
    <property type="entry name" value="P-loop containing nucleoside triphosphate hydrolases"/>
    <property type="match status" value="1"/>
</dbReference>
<evidence type="ECO:0000313" key="1">
    <source>
        <dbReference type="EMBL" id="THV37022.1"/>
    </source>
</evidence>
<organism evidence="1 2">
    <name type="scientific">Glycomyces buryatensis</name>
    <dbReference type="NCBI Taxonomy" id="2570927"/>
    <lineage>
        <taxon>Bacteria</taxon>
        <taxon>Bacillati</taxon>
        <taxon>Actinomycetota</taxon>
        <taxon>Actinomycetes</taxon>
        <taxon>Glycomycetales</taxon>
        <taxon>Glycomycetaceae</taxon>
        <taxon>Glycomyces</taxon>
    </lineage>
</organism>
<dbReference type="Gene3D" id="3.40.50.300">
    <property type="entry name" value="P-loop containing nucleotide triphosphate hydrolases"/>
    <property type="match status" value="1"/>
</dbReference>
<dbReference type="RefSeq" id="WP_136536498.1">
    <property type="nucleotide sequence ID" value="NZ_STGY01000071.1"/>
</dbReference>
<sequence length="401" mass="46181">MNRVAPWLKAVNTVLTPTIANRRKKIDKIIEKAVHNAETRIGGTHSGDEQFIDDYRFLLRCFADIDGLSPTGWSGMINDVSTRIENRLRIRKLHVQHPEIAAEPIERPIVIVGMPRTGTTLLHRLLGAPEAHRAPLLWELMSTDLGDISQETRDEYRKRSDRITVGMDKVAPDFRNIHSIGTDEPEECVFLLPHGLMFAVRADSPRYVQWMLERDYTDDYRYLKQGLQVLQHGRPRRRWVLKSPAHLWSLDVLLKTFPDAEIVWTHREPATVLASMCSLAETSMSLHMHKPDPHSIGRQWLGLLATGIDRTRAVRRQQPRDTIIDVPYEHLTKEARERIPELFERLDTPWGKAEQDTLETALDRPGGSGGRHKYELSPYGITETEVNQVFSEYRRFIGDLE</sequence>
<proteinExistence type="predicted"/>
<dbReference type="PANTHER" id="PTHR36451:SF1">
    <property type="entry name" value="OMEGA-HYDROXY-BETA-DIHYDROMENAQUINONE-9 SULFOTRANSFERASE STF3"/>
    <property type="match status" value="1"/>
</dbReference>
<reference evidence="1 2" key="2">
    <citation type="submission" date="2019-05" db="EMBL/GenBank/DDBJ databases">
        <title>Glycomyces buryatensis sp. nov.</title>
        <authorList>
            <person name="Nikitina E."/>
        </authorList>
    </citation>
    <scope>NUCLEOTIDE SEQUENCE [LARGE SCALE GENOMIC DNA]</scope>
    <source>
        <strain evidence="1 2">18</strain>
    </source>
</reference>
<dbReference type="AlphaFoldDB" id="A0A4S8Q3A2"/>
<dbReference type="OrthoDB" id="9777890at2"/>
<accession>A0A4S8Q3A2</accession>
<evidence type="ECO:0000313" key="2">
    <source>
        <dbReference type="Proteomes" id="UP000308760"/>
    </source>
</evidence>
<gene>
    <name evidence="1" type="ORF">FAB82_20930</name>
</gene>
<protein>
    <submittedName>
        <fullName evidence="1">Sulfotransferase</fullName>
    </submittedName>
</protein>
<dbReference type="Proteomes" id="UP000308760">
    <property type="component" value="Unassembled WGS sequence"/>
</dbReference>
<dbReference type="InterPro" id="IPR027417">
    <property type="entry name" value="P-loop_NTPase"/>
</dbReference>